<keyword evidence="2 9" id="KW-0479">Metal-binding</keyword>
<evidence type="ECO:0000256" key="4">
    <source>
        <dbReference type="ARBA" id="ARBA00022777"/>
    </source>
</evidence>
<accession>A0A3L7AHR9</accession>
<evidence type="ECO:0000256" key="5">
    <source>
        <dbReference type="ARBA" id="ARBA00022840"/>
    </source>
</evidence>
<dbReference type="Pfam" id="PF00294">
    <property type="entry name" value="PfkB"/>
    <property type="match status" value="1"/>
</dbReference>
<comment type="similarity">
    <text evidence="9">Belongs to the carbohydrate kinase PfkB family. Ribokinase subfamily.</text>
</comment>
<dbReference type="SUPFAM" id="SSF53613">
    <property type="entry name" value="Ribokinase-like"/>
    <property type="match status" value="1"/>
</dbReference>
<comment type="subunit">
    <text evidence="9">Homodimer.</text>
</comment>
<keyword evidence="4 9" id="KW-0418">Kinase</keyword>
<comment type="caution">
    <text evidence="9">Lacks conserved residue(s) required for the propagation of feature annotation.</text>
</comment>
<feature type="binding site" evidence="9">
    <location>
        <position position="297"/>
    </location>
    <ligand>
        <name>K(+)</name>
        <dbReference type="ChEBI" id="CHEBI:29103"/>
    </ligand>
</feature>
<feature type="binding site" evidence="9">
    <location>
        <position position="258"/>
    </location>
    <ligand>
        <name>K(+)</name>
        <dbReference type="ChEBI" id="CHEBI:29103"/>
    </ligand>
</feature>
<feature type="binding site" evidence="9">
    <location>
        <position position="256"/>
    </location>
    <ligand>
        <name>K(+)</name>
        <dbReference type="ChEBI" id="CHEBI:29103"/>
    </ligand>
</feature>
<evidence type="ECO:0000256" key="3">
    <source>
        <dbReference type="ARBA" id="ARBA00022741"/>
    </source>
</evidence>
<feature type="binding site" evidence="9">
    <location>
        <begin position="225"/>
        <end position="230"/>
    </location>
    <ligand>
        <name>ATP</name>
        <dbReference type="ChEBI" id="CHEBI:30616"/>
    </ligand>
</feature>
<organism evidence="11 12">
    <name type="scientific">Mycetocola lacteus</name>
    <dbReference type="NCBI Taxonomy" id="76637"/>
    <lineage>
        <taxon>Bacteria</taxon>
        <taxon>Bacillati</taxon>
        <taxon>Actinomycetota</taxon>
        <taxon>Actinomycetes</taxon>
        <taxon>Micrococcales</taxon>
        <taxon>Microbacteriaceae</taxon>
        <taxon>Mycetocola</taxon>
    </lineage>
</organism>
<dbReference type="PANTHER" id="PTHR10584:SF166">
    <property type="entry name" value="RIBOKINASE"/>
    <property type="match status" value="1"/>
</dbReference>
<keyword evidence="1 9" id="KW-0808">Transferase</keyword>
<evidence type="ECO:0000259" key="10">
    <source>
        <dbReference type="Pfam" id="PF00294"/>
    </source>
</evidence>
<dbReference type="Gene3D" id="3.40.1190.20">
    <property type="match status" value="1"/>
</dbReference>
<evidence type="ECO:0000256" key="9">
    <source>
        <dbReference type="HAMAP-Rule" id="MF_01987"/>
    </source>
</evidence>
<dbReference type="InterPro" id="IPR029056">
    <property type="entry name" value="Ribokinase-like"/>
</dbReference>
<keyword evidence="5 9" id="KW-0067">ATP-binding</keyword>
<comment type="function">
    <text evidence="9">Catalyzes the phosphorylation of ribose at O-5 in a reaction requiring ATP and magnesium. The resulting D-ribose-5-phosphate can then be used either for sythesis of nucleotides, histidine, and tryptophan, or as a component of the pentose phosphate pathway.</text>
</comment>
<keyword evidence="8 9" id="KW-0119">Carbohydrate metabolism</keyword>
<comment type="activity regulation">
    <text evidence="9">Activated by a monovalent cation that binds near, but not in, the active site. The most likely occupant of the site in vivo is potassium. Ion binding induces a conformational change that may alter substrate affinity.</text>
</comment>
<dbReference type="GO" id="GO:0005524">
    <property type="term" value="F:ATP binding"/>
    <property type="evidence" value="ECO:0007669"/>
    <property type="project" value="UniProtKB-UniRule"/>
</dbReference>
<sequence>MTPAPGTIIVVGSLNLDLSVQTPRLPGPGETVTGNELRFSPGGKSSNQAAAAALLGGTVSLVGAVGDDEFADRVLSSANAFGVDTTQVERIAACATGAALIAVDAEGENNIIIAPGANAQLAATHVDAVPDALWDAASVLTLALEVSPETVLAAARRARAHDVQVVLNPSPLRELEPELLELTDLLVLNEHELAGLIGIDPEAPIAGAHALEALGALGISRCVITLGRAGALVLDATATAGEQVMPIPAYVVDAVDTTGCGDAFTGALAHALAGGATLIEATRLGALVGAFAARGAGAQVSYPTAAALEAFGAEAHTARAA</sequence>
<feature type="binding site" evidence="9">
    <location>
        <position position="292"/>
    </location>
    <ligand>
        <name>K(+)</name>
        <dbReference type="ChEBI" id="CHEBI:29103"/>
    </ligand>
</feature>
<evidence type="ECO:0000256" key="1">
    <source>
        <dbReference type="ARBA" id="ARBA00022679"/>
    </source>
</evidence>
<evidence type="ECO:0000313" key="11">
    <source>
        <dbReference type="EMBL" id="RLP79270.1"/>
    </source>
</evidence>
<comment type="cofactor">
    <cofactor evidence="9">
        <name>Mg(2+)</name>
        <dbReference type="ChEBI" id="CHEBI:18420"/>
    </cofactor>
    <text evidence="9">Requires a divalent cation, most likely magnesium in vivo, as an electrophilic catalyst to aid phosphoryl group transfer. It is the chelate of the metal and the nucleotide that is the actual substrate.</text>
</comment>
<feature type="binding site" evidence="9">
    <location>
        <begin position="43"/>
        <end position="47"/>
    </location>
    <ligand>
        <name>substrate</name>
    </ligand>
</feature>
<dbReference type="PRINTS" id="PR00990">
    <property type="entry name" value="RIBOKINASE"/>
</dbReference>
<keyword evidence="3 9" id="KW-0547">Nucleotide-binding</keyword>
<dbReference type="UniPathway" id="UPA00916">
    <property type="reaction ID" value="UER00889"/>
</dbReference>
<feature type="domain" description="Carbohydrate kinase PfkB" evidence="10">
    <location>
        <begin position="8"/>
        <end position="304"/>
    </location>
</feature>
<feature type="binding site" evidence="9">
    <location>
        <position position="295"/>
    </location>
    <ligand>
        <name>K(+)</name>
        <dbReference type="ChEBI" id="CHEBI:29103"/>
    </ligand>
</feature>
<dbReference type="AlphaFoldDB" id="A0A3L7AHR9"/>
<dbReference type="GO" id="GO:0004747">
    <property type="term" value="F:ribokinase activity"/>
    <property type="evidence" value="ECO:0007669"/>
    <property type="project" value="UniProtKB-UniRule"/>
</dbReference>
<dbReference type="InterPro" id="IPR002139">
    <property type="entry name" value="Ribo/fructo_kinase"/>
</dbReference>
<comment type="caution">
    <text evidence="11">The sequence shown here is derived from an EMBL/GenBank/DDBJ whole genome shotgun (WGS) entry which is preliminary data.</text>
</comment>
<evidence type="ECO:0000256" key="2">
    <source>
        <dbReference type="ARBA" id="ARBA00022723"/>
    </source>
</evidence>
<keyword evidence="6 9" id="KW-0460">Magnesium</keyword>
<dbReference type="EC" id="2.7.1.15" evidence="9"/>
<feature type="binding site" evidence="9">
    <location>
        <position position="189"/>
    </location>
    <ligand>
        <name>ATP</name>
        <dbReference type="ChEBI" id="CHEBI:30616"/>
    </ligand>
</feature>
<dbReference type="GO" id="GO:0019303">
    <property type="term" value="P:D-ribose catabolic process"/>
    <property type="evidence" value="ECO:0007669"/>
    <property type="project" value="UniProtKB-UniRule"/>
</dbReference>
<name>A0A3L7AHR9_9MICO</name>
<feature type="binding site" evidence="9">
    <location>
        <position position="145"/>
    </location>
    <ligand>
        <name>substrate</name>
    </ligand>
</feature>
<dbReference type="Proteomes" id="UP000269438">
    <property type="component" value="Unassembled WGS sequence"/>
</dbReference>
<dbReference type="PANTHER" id="PTHR10584">
    <property type="entry name" value="SUGAR KINASE"/>
    <property type="match status" value="1"/>
</dbReference>
<dbReference type="EMBL" id="RCUY01000015">
    <property type="protein sequence ID" value="RLP79270.1"/>
    <property type="molecule type" value="Genomic_DNA"/>
</dbReference>
<comment type="subcellular location">
    <subcellularLocation>
        <location evidence="9">Cytoplasm</location>
    </subcellularLocation>
</comment>
<dbReference type="RefSeq" id="WP_121689441.1">
    <property type="nucleotide sequence ID" value="NZ_RCUY01000015.1"/>
</dbReference>
<proteinExistence type="inferred from homology"/>
<dbReference type="OrthoDB" id="9775849at2"/>
<reference evidence="11 12" key="1">
    <citation type="submission" date="2018-10" db="EMBL/GenBank/DDBJ databases">
        <authorList>
            <person name="Li J."/>
        </authorList>
    </citation>
    <scope>NUCLEOTIDE SEQUENCE [LARGE SCALE GENOMIC DNA]</scope>
    <source>
        <strain evidence="11 12">JCM 11654</strain>
    </source>
</reference>
<dbReference type="GO" id="GO:0046872">
    <property type="term" value="F:metal ion binding"/>
    <property type="evidence" value="ECO:0007669"/>
    <property type="project" value="UniProtKB-KW"/>
</dbReference>
<keyword evidence="12" id="KW-1185">Reference proteome</keyword>
<evidence type="ECO:0000313" key="12">
    <source>
        <dbReference type="Proteomes" id="UP000269438"/>
    </source>
</evidence>
<feature type="binding site" evidence="9">
    <location>
        <begin position="261"/>
        <end position="262"/>
    </location>
    <ligand>
        <name>ATP</name>
        <dbReference type="ChEBI" id="CHEBI:30616"/>
    </ligand>
</feature>
<evidence type="ECO:0000256" key="7">
    <source>
        <dbReference type="ARBA" id="ARBA00022958"/>
    </source>
</evidence>
<feature type="binding site" evidence="9">
    <location>
        <begin position="15"/>
        <end position="17"/>
    </location>
    <ligand>
        <name>substrate</name>
    </ligand>
</feature>
<dbReference type="InterPro" id="IPR011877">
    <property type="entry name" value="Ribokinase"/>
</dbReference>
<comment type="pathway">
    <text evidence="9">Carbohydrate metabolism; D-ribose degradation; D-ribose 5-phosphate from beta-D-ribopyranose: step 2/2.</text>
</comment>
<protein>
    <recommendedName>
        <fullName evidence="9">Ribokinase</fullName>
        <shortName evidence="9">RK</shortName>
        <ecNumber evidence="9">2.7.1.15</ecNumber>
    </recommendedName>
</protein>
<dbReference type="InterPro" id="IPR011611">
    <property type="entry name" value="PfkB_dom"/>
</dbReference>
<dbReference type="HAMAP" id="MF_01987">
    <property type="entry name" value="Ribokinase"/>
    <property type="match status" value="1"/>
</dbReference>
<gene>
    <name evidence="9" type="primary">rbsK</name>
    <name evidence="11" type="ORF">D9V34_15870</name>
</gene>
<comment type="catalytic activity">
    <reaction evidence="9">
        <text>D-ribose + ATP = D-ribose 5-phosphate + ADP + H(+)</text>
        <dbReference type="Rhea" id="RHEA:13697"/>
        <dbReference type="ChEBI" id="CHEBI:15378"/>
        <dbReference type="ChEBI" id="CHEBI:30616"/>
        <dbReference type="ChEBI" id="CHEBI:47013"/>
        <dbReference type="ChEBI" id="CHEBI:78346"/>
        <dbReference type="ChEBI" id="CHEBI:456216"/>
        <dbReference type="EC" id="2.7.1.15"/>
    </reaction>
</comment>
<keyword evidence="9" id="KW-0963">Cytoplasm</keyword>
<evidence type="ECO:0000256" key="8">
    <source>
        <dbReference type="ARBA" id="ARBA00023277"/>
    </source>
</evidence>
<keyword evidence="7 9" id="KW-0630">Potassium</keyword>
<feature type="binding site" evidence="9">
    <location>
        <position position="262"/>
    </location>
    <ligand>
        <name>substrate</name>
    </ligand>
</feature>
<dbReference type="GO" id="GO:0005829">
    <property type="term" value="C:cytosol"/>
    <property type="evidence" value="ECO:0007669"/>
    <property type="project" value="TreeGrafter"/>
</dbReference>
<feature type="active site" description="Proton acceptor" evidence="9">
    <location>
        <position position="262"/>
    </location>
</feature>
<feature type="binding site" evidence="9">
    <location>
        <position position="301"/>
    </location>
    <ligand>
        <name>K(+)</name>
        <dbReference type="ChEBI" id="CHEBI:29103"/>
    </ligand>
</feature>
<evidence type="ECO:0000256" key="6">
    <source>
        <dbReference type="ARBA" id="ARBA00022842"/>
    </source>
</evidence>